<protein>
    <submittedName>
        <fullName evidence="7">Na+-driven multidrug efflux pump</fullName>
    </submittedName>
</protein>
<keyword evidence="3 6" id="KW-0812">Transmembrane</keyword>
<feature type="transmembrane region" description="Helical" evidence="6">
    <location>
        <begin position="98"/>
        <end position="121"/>
    </location>
</feature>
<dbReference type="PANTHER" id="PTHR30250">
    <property type="entry name" value="PST FAMILY PREDICTED COLANIC ACID TRANSPORTER"/>
    <property type="match status" value="1"/>
</dbReference>
<dbReference type="InterPro" id="IPR002797">
    <property type="entry name" value="Polysacc_synth"/>
</dbReference>
<feature type="transmembrane region" description="Helical" evidence="6">
    <location>
        <begin position="176"/>
        <end position="194"/>
    </location>
</feature>
<feature type="transmembrane region" description="Helical" evidence="6">
    <location>
        <begin position="417"/>
        <end position="437"/>
    </location>
</feature>
<evidence type="ECO:0000256" key="5">
    <source>
        <dbReference type="ARBA" id="ARBA00023136"/>
    </source>
</evidence>
<feature type="transmembrane region" description="Helical" evidence="6">
    <location>
        <begin position="391"/>
        <end position="411"/>
    </location>
</feature>
<dbReference type="Pfam" id="PF01943">
    <property type="entry name" value="Polysacc_synt"/>
    <property type="match status" value="1"/>
</dbReference>
<reference evidence="7 8" key="1">
    <citation type="submission" date="2018-06" db="EMBL/GenBank/DDBJ databases">
        <title>Genomic Encyclopedia of Archaeal and Bacterial Type Strains, Phase II (KMG-II): from individual species to whole genera.</title>
        <authorList>
            <person name="Goeker M."/>
        </authorList>
    </citation>
    <scope>NUCLEOTIDE SEQUENCE [LARGE SCALE GENOMIC DNA]</scope>
    <source>
        <strain evidence="7 8">DSM 15361</strain>
    </source>
</reference>
<evidence type="ECO:0000256" key="4">
    <source>
        <dbReference type="ARBA" id="ARBA00022989"/>
    </source>
</evidence>
<comment type="subcellular location">
    <subcellularLocation>
        <location evidence="1">Cell membrane</location>
        <topology evidence="1">Multi-pass membrane protein</topology>
    </subcellularLocation>
</comment>
<name>A0A2W7IA59_9FLAO</name>
<evidence type="ECO:0000256" key="2">
    <source>
        <dbReference type="ARBA" id="ARBA00022475"/>
    </source>
</evidence>
<feature type="transmembrane region" description="Helical" evidence="6">
    <location>
        <begin position="26"/>
        <end position="44"/>
    </location>
</feature>
<keyword evidence="8" id="KW-1185">Reference proteome</keyword>
<feature type="transmembrane region" description="Helical" evidence="6">
    <location>
        <begin position="326"/>
        <end position="348"/>
    </location>
</feature>
<evidence type="ECO:0000256" key="1">
    <source>
        <dbReference type="ARBA" id="ARBA00004651"/>
    </source>
</evidence>
<dbReference type="AlphaFoldDB" id="A0A2W7IA59"/>
<evidence type="ECO:0000256" key="6">
    <source>
        <dbReference type="SAM" id="Phobius"/>
    </source>
</evidence>
<dbReference type="Proteomes" id="UP000249542">
    <property type="component" value="Unassembled WGS sequence"/>
</dbReference>
<evidence type="ECO:0000256" key="3">
    <source>
        <dbReference type="ARBA" id="ARBA00022692"/>
    </source>
</evidence>
<evidence type="ECO:0000313" key="7">
    <source>
        <dbReference type="EMBL" id="PZW43786.1"/>
    </source>
</evidence>
<dbReference type="RefSeq" id="WP_170116559.1">
    <property type="nucleotide sequence ID" value="NZ_QKYV01000001.1"/>
</dbReference>
<keyword evidence="5 6" id="KW-0472">Membrane</keyword>
<dbReference type="InterPro" id="IPR050833">
    <property type="entry name" value="Poly_Biosynth_Transport"/>
</dbReference>
<dbReference type="PANTHER" id="PTHR30250:SF26">
    <property type="entry name" value="PSMA PROTEIN"/>
    <property type="match status" value="1"/>
</dbReference>
<gene>
    <name evidence="7" type="ORF">LX95_00110</name>
</gene>
<dbReference type="EMBL" id="QKYV01000001">
    <property type="protein sequence ID" value="PZW43786.1"/>
    <property type="molecule type" value="Genomic_DNA"/>
</dbReference>
<comment type="caution">
    <text evidence="7">The sequence shown here is derived from an EMBL/GenBank/DDBJ whole genome shotgun (WGS) entry which is preliminary data.</text>
</comment>
<sequence>MKKIIKNLNTFLKEGNVRSIKAKKNILLSFAASVLAIAISFIFVPLLLEYLDAERYGIWLTMTSIVGWFTFFDGGLGKGLKNNLVIALSKDNKILAREYISTTYAILSGVFFILLVVLYSINPILEWKKILNVKSISERELSLLALVVFTFFFLRFILKIIEVVSDAKQEPAINKFFAPIASVLSLIAILILIKTTQSNLVLLGFILSFTPVLVLCIATIILFGIRYKDLKPSYRLVKIKHVRELSVLGGKFFFIQISRLVLFSLSSFLIIQYLGPEEVAQYNIALKYFQAPVMVYGIVMTPIWAATTDAYVKGDMHWLKNVLRKLNILSVLFVLGIILMYFIGDWVYRIWLNDAIEIPTVLNISMMFYAIVTVILSPYSQFINGFGKLVLSIRITIFKIALFIPIAILFLKSPLGVAGVMVTTVLFSILSSPFYIIQVNKIINNKAEGTWFK</sequence>
<feature type="transmembrane region" description="Helical" evidence="6">
    <location>
        <begin position="360"/>
        <end position="379"/>
    </location>
</feature>
<proteinExistence type="predicted"/>
<feature type="transmembrane region" description="Helical" evidence="6">
    <location>
        <begin position="141"/>
        <end position="164"/>
    </location>
</feature>
<organism evidence="7 8">
    <name type="scientific">Mesonia algae</name>
    <dbReference type="NCBI Taxonomy" id="213248"/>
    <lineage>
        <taxon>Bacteria</taxon>
        <taxon>Pseudomonadati</taxon>
        <taxon>Bacteroidota</taxon>
        <taxon>Flavobacteriia</taxon>
        <taxon>Flavobacteriales</taxon>
        <taxon>Flavobacteriaceae</taxon>
        <taxon>Mesonia</taxon>
    </lineage>
</organism>
<dbReference type="GO" id="GO:0005886">
    <property type="term" value="C:plasma membrane"/>
    <property type="evidence" value="ECO:0007669"/>
    <property type="project" value="UniProtKB-SubCell"/>
</dbReference>
<feature type="transmembrane region" description="Helical" evidence="6">
    <location>
        <begin position="56"/>
        <end position="77"/>
    </location>
</feature>
<evidence type="ECO:0000313" key="8">
    <source>
        <dbReference type="Proteomes" id="UP000249542"/>
    </source>
</evidence>
<feature type="transmembrane region" description="Helical" evidence="6">
    <location>
        <begin position="293"/>
        <end position="314"/>
    </location>
</feature>
<accession>A0A2W7IA59</accession>
<keyword evidence="4 6" id="KW-1133">Transmembrane helix</keyword>
<feature type="transmembrane region" description="Helical" evidence="6">
    <location>
        <begin position="245"/>
        <end position="273"/>
    </location>
</feature>
<feature type="transmembrane region" description="Helical" evidence="6">
    <location>
        <begin position="200"/>
        <end position="225"/>
    </location>
</feature>
<keyword evidence="2" id="KW-1003">Cell membrane</keyword>